<evidence type="ECO:0000256" key="3">
    <source>
        <dbReference type="ARBA" id="ARBA00022679"/>
    </source>
</evidence>
<dbReference type="Proteomes" id="UP000563426">
    <property type="component" value="Unassembled WGS sequence"/>
</dbReference>
<dbReference type="Pfam" id="PF00069">
    <property type="entry name" value="Pkinase"/>
    <property type="match status" value="1"/>
</dbReference>
<dbReference type="InterPro" id="IPR050660">
    <property type="entry name" value="NEK_Ser/Thr_kinase"/>
</dbReference>
<evidence type="ECO:0000256" key="5">
    <source>
        <dbReference type="ARBA" id="ARBA00022777"/>
    </source>
</evidence>
<keyword evidence="5 11" id="KW-0418">Kinase</keyword>
<evidence type="ECO:0000256" key="8">
    <source>
        <dbReference type="ARBA" id="ARBA00048679"/>
    </source>
</evidence>
<keyword evidence="4" id="KW-0547">Nucleotide-binding</keyword>
<keyword evidence="2 11" id="KW-0723">Serine/threonine-protein kinase</keyword>
<reference evidence="11 12" key="1">
    <citation type="submission" date="2020-05" db="EMBL/GenBank/DDBJ databases">
        <authorList>
            <person name="Whitworth D."/>
        </authorList>
    </citation>
    <scope>NUCLEOTIDE SEQUENCE [LARGE SCALE GENOMIC DNA]</scope>
    <source>
        <strain evidence="11 12">AB043B</strain>
    </source>
</reference>
<dbReference type="EMBL" id="JABFJV010000043">
    <property type="protein sequence ID" value="NOK33641.1"/>
    <property type="molecule type" value="Genomic_DNA"/>
</dbReference>
<dbReference type="GO" id="GO:0004674">
    <property type="term" value="F:protein serine/threonine kinase activity"/>
    <property type="evidence" value="ECO:0007669"/>
    <property type="project" value="UniProtKB-KW"/>
</dbReference>
<dbReference type="PROSITE" id="PS50011">
    <property type="entry name" value="PROTEIN_KINASE_DOM"/>
    <property type="match status" value="1"/>
</dbReference>
<protein>
    <recommendedName>
        <fullName evidence="1">non-specific serine/threonine protein kinase</fullName>
        <ecNumber evidence="1">2.7.11.1</ecNumber>
    </recommendedName>
</protein>
<evidence type="ECO:0000259" key="10">
    <source>
        <dbReference type="PROSITE" id="PS50011"/>
    </source>
</evidence>
<gene>
    <name evidence="11" type="ORF">HMI49_10565</name>
</gene>
<dbReference type="EC" id="2.7.11.1" evidence="1"/>
<keyword evidence="6" id="KW-0067">ATP-binding</keyword>
<organism evidence="11 12">
    <name type="scientific">Corallococcus exercitus</name>
    <dbReference type="NCBI Taxonomy" id="2316736"/>
    <lineage>
        <taxon>Bacteria</taxon>
        <taxon>Pseudomonadati</taxon>
        <taxon>Myxococcota</taxon>
        <taxon>Myxococcia</taxon>
        <taxon>Myxococcales</taxon>
        <taxon>Cystobacterineae</taxon>
        <taxon>Myxococcaceae</taxon>
        <taxon>Corallococcus</taxon>
    </lineage>
</organism>
<dbReference type="PANTHER" id="PTHR43671:SF98">
    <property type="entry name" value="SERINE_THREONINE-PROTEIN KINASE NEK11"/>
    <property type="match status" value="1"/>
</dbReference>
<evidence type="ECO:0000256" key="6">
    <source>
        <dbReference type="ARBA" id="ARBA00022840"/>
    </source>
</evidence>
<dbReference type="InterPro" id="IPR000719">
    <property type="entry name" value="Prot_kinase_dom"/>
</dbReference>
<dbReference type="GO" id="GO:0005524">
    <property type="term" value="F:ATP binding"/>
    <property type="evidence" value="ECO:0007669"/>
    <property type="project" value="UniProtKB-KW"/>
</dbReference>
<evidence type="ECO:0000256" key="9">
    <source>
        <dbReference type="SAM" id="MobiDB-lite"/>
    </source>
</evidence>
<evidence type="ECO:0000256" key="1">
    <source>
        <dbReference type="ARBA" id="ARBA00012513"/>
    </source>
</evidence>
<comment type="catalytic activity">
    <reaction evidence="8">
        <text>L-seryl-[protein] + ATP = O-phospho-L-seryl-[protein] + ADP + H(+)</text>
        <dbReference type="Rhea" id="RHEA:17989"/>
        <dbReference type="Rhea" id="RHEA-COMP:9863"/>
        <dbReference type="Rhea" id="RHEA-COMP:11604"/>
        <dbReference type="ChEBI" id="CHEBI:15378"/>
        <dbReference type="ChEBI" id="CHEBI:29999"/>
        <dbReference type="ChEBI" id="CHEBI:30616"/>
        <dbReference type="ChEBI" id="CHEBI:83421"/>
        <dbReference type="ChEBI" id="CHEBI:456216"/>
        <dbReference type="EC" id="2.7.11.1"/>
    </reaction>
</comment>
<dbReference type="SUPFAM" id="SSF56112">
    <property type="entry name" value="Protein kinase-like (PK-like)"/>
    <property type="match status" value="1"/>
</dbReference>
<dbReference type="PANTHER" id="PTHR43671">
    <property type="entry name" value="SERINE/THREONINE-PROTEIN KINASE NEK"/>
    <property type="match status" value="1"/>
</dbReference>
<evidence type="ECO:0000256" key="4">
    <source>
        <dbReference type="ARBA" id="ARBA00022741"/>
    </source>
</evidence>
<keyword evidence="12" id="KW-1185">Reference proteome</keyword>
<feature type="region of interest" description="Disordered" evidence="9">
    <location>
        <begin position="388"/>
        <end position="430"/>
    </location>
</feature>
<comment type="caution">
    <text evidence="11">The sequence shown here is derived from an EMBL/GenBank/DDBJ whole genome shotgun (WGS) entry which is preliminary data.</text>
</comment>
<evidence type="ECO:0000313" key="12">
    <source>
        <dbReference type="Proteomes" id="UP000563426"/>
    </source>
</evidence>
<feature type="domain" description="Protein kinase" evidence="10">
    <location>
        <begin position="23"/>
        <end position="338"/>
    </location>
</feature>
<dbReference type="CDD" id="cd14014">
    <property type="entry name" value="STKc_PknB_like"/>
    <property type="match status" value="1"/>
</dbReference>
<dbReference type="InterPro" id="IPR011009">
    <property type="entry name" value="Kinase-like_dom_sf"/>
</dbReference>
<comment type="catalytic activity">
    <reaction evidence="7">
        <text>L-threonyl-[protein] + ATP = O-phospho-L-threonyl-[protein] + ADP + H(+)</text>
        <dbReference type="Rhea" id="RHEA:46608"/>
        <dbReference type="Rhea" id="RHEA-COMP:11060"/>
        <dbReference type="Rhea" id="RHEA-COMP:11605"/>
        <dbReference type="ChEBI" id="CHEBI:15378"/>
        <dbReference type="ChEBI" id="CHEBI:30013"/>
        <dbReference type="ChEBI" id="CHEBI:30616"/>
        <dbReference type="ChEBI" id="CHEBI:61977"/>
        <dbReference type="ChEBI" id="CHEBI:456216"/>
        <dbReference type="EC" id="2.7.11.1"/>
    </reaction>
</comment>
<keyword evidence="3" id="KW-0808">Transferase</keyword>
<dbReference type="RefSeq" id="WP_171434385.1">
    <property type="nucleotide sequence ID" value="NZ_JABFJV010000043.1"/>
</dbReference>
<evidence type="ECO:0000256" key="7">
    <source>
        <dbReference type="ARBA" id="ARBA00047899"/>
    </source>
</evidence>
<dbReference type="Gene3D" id="1.10.510.10">
    <property type="entry name" value="Transferase(Phosphotransferase) domain 1"/>
    <property type="match status" value="1"/>
</dbReference>
<sequence length="430" mass="46656">MVQPSNPPLSSGVVLFTQGDTSYEFFRDLGVGRLGERVLLALVRTPQGLGDCVVLKCISLPQGEELSEGFQLTRTRLEEEVRLARYLQHPRIARVHGLVEMTHGLCVVMENLEGLSLNTLLSVAQAGGRYFSESFVLYVGAEVAAALDYAHTRTDEAGLPLGIVNRDVNPGRIRLGPRGEVRITDFGVALSRLTGRVATSFPRPLGEVLYAAPEALLGDALDARTDLFSLGLTLLEFATGRHLYDPGHLLAEGVEARLSREERERVLAASVASLGLNLPPFAEDIIRCAMSYRSVDVERAAEGLSVSLRDILHTLLRPEPSERFATASELEGLLCARLAQLPPYSGEDAVKEIQQALAEAENQLWDIEVPDDEGGIAVPMFDTSHLDVISTEPAPRRGARKSSTTARHPDEVTTAPGAGSRQAGRRQPNV</sequence>
<name>A0A7Y4KGY8_9BACT</name>
<dbReference type="AlphaFoldDB" id="A0A7Y4KGY8"/>
<evidence type="ECO:0000313" key="11">
    <source>
        <dbReference type="EMBL" id="NOK33641.1"/>
    </source>
</evidence>
<dbReference type="Gene3D" id="3.30.200.20">
    <property type="entry name" value="Phosphorylase Kinase, domain 1"/>
    <property type="match status" value="1"/>
</dbReference>
<proteinExistence type="predicted"/>
<accession>A0A7Y4KGY8</accession>
<evidence type="ECO:0000256" key="2">
    <source>
        <dbReference type="ARBA" id="ARBA00022527"/>
    </source>
</evidence>